<organism evidence="1 2">
    <name type="scientific">Conidiobolus coronatus (strain ATCC 28846 / CBS 209.66 / NRRL 28638)</name>
    <name type="common">Delacroixia coronata</name>
    <dbReference type="NCBI Taxonomy" id="796925"/>
    <lineage>
        <taxon>Eukaryota</taxon>
        <taxon>Fungi</taxon>
        <taxon>Fungi incertae sedis</taxon>
        <taxon>Zoopagomycota</taxon>
        <taxon>Entomophthoromycotina</taxon>
        <taxon>Entomophthoromycetes</taxon>
        <taxon>Entomophthorales</taxon>
        <taxon>Ancylistaceae</taxon>
        <taxon>Conidiobolus</taxon>
    </lineage>
</organism>
<dbReference type="Gene3D" id="3.80.10.10">
    <property type="entry name" value="Ribonuclease Inhibitor"/>
    <property type="match status" value="1"/>
</dbReference>
<proteinExistence type="predicted"/>
<dbReference type="InterPro" id="IPR032675">
    <property type="entry name" value="LRR_dom_sf"/>
</dbReference>
<dbReference type="Proteomes" id="UP000070444">
    <property type="component" value="Unassembled WGS sequence"/>
</dbReference>
<gene>
    <name evidence="1" type="ORF">CONCODRAFT_170283</name>
</gene>
<dbReference type="SUPFAM" id="SSF52058">
    <property type="entry name" value="L domain-like"/>
    <property type="match status" value="1"/>
</dbReference>
<name>A0A137NQ61_CONC2</name>
<keyword evidence="2" id="KW-1185">Reference proteome</keyword>
<evidence type="ECO:0000313" key="2">
    <source>
        <dbReference type="Proteomes" id="UP000070444"/>
    </source>
</evidence>
<reference evidence="1 2" key="1">
    <citation type="journal article" date="2015" name="Genome Biol. Evol.">
        <title>Phylogenomic analyses indicate that early fungi evolved digesting cell walls of algal ancestors of land plants.</title>
        <authorList>
            <person name="Chang Y."/>
            <person name="Wang S."/>
            <person name="Sekimoto S."/>
            <person name="Aerts A.L."/>
            <person name="Choi C."/>
            <person name="Clum A."/>
            <person name="LaButti K.M."/>
            <person name="Lindquist E.A."/>
            <person name="Yee Ngan C."/>
            <person name="Ohm R.A."/>
            <person name="Salamov A.A."/>
            <person name="Grigoriev I.V."/>
            <person name="Spatafora J.W."/>
            <person name="Berbee M.L."/>
        </authorList>
    </citation>
    <scope>NUCLEOTIDE SEQUENCE [LARGE SCALE GENOMIC DNA]</scope>
    <source>
        <strain evidence="1 2">NRRL 28638</strain>
    </source>
</reference>
<protein>
    <recommendedName>
        <fullName evidence="3">F-box domain-containing protein</fullName>
    </recommendedName>
</protein>
<sequence>MEKLDNKQKLNLLCSPDLLQYLPNNDKSELLQCSKYTLSKCTPNRLSKLDLYHYRLYEMSTIFNSSKLTSQEILQNQLTHIDPVIAKYKTNIIRLGIGWNYNYNLVKYSTQSFVNLTKLYLVSIIIPKFEFNNILFNLNNLDTLWLDEFILGFSNIDEDTLLDFPSLLKNLNWASCKQTYYDSSMDLDPVVLHDSLSEINFDSLDPLEIPTNSIKNLKFLTSYNAELQYTRTINQLIQTNPKLIQLSTLIQTLDNTTIKLISRSANLEKLHFYIDYGDSDVQVTDFLPMPYLKSIEFNIVPIHRLVYTNQLVNSCKNLINLKYPWFPETESDLHGLITNLEHLEYLTLHNCSNSPNFISFKLSNKNLKTLEFIAFDPLKIDFELFSNLKNLKRVKLTIYSQFHRYLTEIRDYYENLIGWRVFFHKYIIQCWKVC</sequence>
<dbReference type="AlphaFoldDB" id="A0A137NQ61"/>
<evidence type="ECO:0008006" key="3">
    <source>
        <dbReference type="Google" id="ProtNLM"/>
    </source>
</evidence>
<dbReference type="EMBL" id="KQ965134">
    <property type="protein sequence ID" value="KXN64834.1"/>
    <property type="molecule type" value="Genomic_DNA"/>
</dbReference>
<accession>A0A137NQ61</accession>
<evidence type="ECO:0000313" key="1">
    <source>
        <dbReference type="EMBL" id="KXN64834.1"/>
    </source>
</evidence>